<evidence type="ECO:0000256" key="3">
    <source>
        <dbReference type="ARBA" id="ARBA00022989"/>
    </source>
</evidence>
<keyword evidence="8" id="KW-1185">Reference proteome</keyword>
<dbReference type="OrthoDB" id="5869912at2759"/>
<dbReference type="EMBL" id="CADEPM010000009">
    <property type="protein sequence ID" value="CAB3409716.1"/>
    <property type="molecule type" value="Genomic_DNA"/>
</dbReference>
<feature type="transmembrane region" description="Helical" evidence="5">
    <location>
        <begin position="47"/>
        <end position="80"/>
    </location>
</feature>
<accession>A0A8S1FEE7</accession>
<dbReference type="PROSITE" id="PS50262">
    <property type="entry name" value="G_PROTEIN_RECEP_F1_2"/>
    <property type="match status" value="1"/>
</dbReference>
<evidence type="ECO:0000313" key="8">
    <source>
        <dbReference type="Proteomes" id="UP000494206"/>
    </source>
</evidence>
<reference evidence="7 8" key="1">
    <citation type="submission" date="2020-04" db="EMBL/GenBank/DDBJ databases">
        <authorList>
            <person name="Laetsch R D."/>
            <person name="Stevens L."/>
            <person name="Kumar S."/>
            <person name="Blaxter L. M."/>
        </authorList>
    </citation>
    <scope>NUCLEOTIDE SEQUENCE [LARGE SCALE GENOMIC DNA]</scope>
</reference>
<dbReference type="GO" id="GO:0004930">
    <property type="term" value="F:G protein-coupled receptor activity"/>
    <property type="evidence" value="ECO:0007669"/>
    <property type="project" value="InterPro"/>
</dbReference>
<evidence type="ECO:0000256" key="1">
    <source>
        <dbReference type="ARBA" id="ARBA00004370"/>
    </source>
</evidence>
<feature type="transmembrane region" description="Helical" evidence="5">
    <location>
        <begin position="92"/>
        <end position="117"/>
    </location>
</feature>
<dbReference type="SMART" id="SM01381">
    <property type="entry name" value="7TM_GPCR_Srsx"/>
    <property type="match status" value="1"/>
</dbReference>
<evidence type="ECO:0000259" key="6">
    <source>
        <dbReference type="PROSITE" id="PS50262"/>
    </source>
</evidence>
<gene>
    <name evidence="7" type="ORF">CBOVIS_LOCUS11334</name>
</gene>
<evidence type="ECO:0000256" key="4">
    <source>
        <dbReference type="ARBA" id="ARBA00023136"/>
    </source>
</evidence>
<dbReference type="InterPro" id="IPR019424">
    <property type="entry name" value="7TM_GPCR_Srsx"/>
</dbReference>
<dbReference type="InterPro" id="IPR047130">
    <property type="entry name" value="7TM_GPCR_Srsx_nematod"/>
</dbReference>
<dbReference type="InterPro" id="IPR000276">
    <property type="entry name" value="GPCR_Rhodpsn"/>
</dbReference>
<dbReference type="Pfam" id="PF10320">
    <property type="entry name" value="7TM_GPCR_Srsx"/>
    <property type="match status" value="1"/>
</dbReference>
<feature type="transmembrane region" description="Helical" evidence="5">
    <location>
        <begin position="13"/>
        <end position="35"/>
    </location>
</feature>
<keyword evidence="3 5" id="KW-1133">Transmembrane helix</keyword>
<organism evidence="7 8">
    <name type="scientific">Caenorhabditis bovis</name>
    <dbReference type="NCBI Taxonomy" id="2654633"/>
    <lineage>
        <taxon>Eukaryota</taxon>
        <taxon>Metazoa</taxon>
        <taxon>Ecdysozoa</taxon>
        <taxon>Nematoda</taxon>
        <taxon>Chromadorea</taxon>
        <taxon>Rhabditida</taxon>
        <taxon>Rhabditina</taxon>
        <taxon>Rhabditomorpha</taxon>
        <taxon>Rhabditoidea</taxon>
        <taxon>Rhabditidae</taxon>
        <taxon>Peloderinae</taxon>
        <taxon>Caenorhabditis</taxon>
    </lineage>
</organism>
<feature type="domain" description="G-protein coupled receptors family 1 profile" evidence="6">
    <location>
        <begin position="29"/>
        <end position="226"/>
    </location>
</feature>
<comment type="caution">
    <text evidence="7">The sequence shown here is derived from an EMBL/GenBank/DDBJ whole genome shotgun (WGS) entry which is preliminary data.</text>
</comment>
<evidence type="ECO:0000256" key="5">
    <source>
        <dbReference type="SAM" id="Phobius"/>
    </source>
</evidence>
<evidence type="ECO:0000313" key="7">
    <source>
        <dbReference type="EMBL" id="CAB3409716.1"/>
    </source>
</evidence>
<dbReference type="Gene3D" id="1.20.1070.10">
    <property type="entry name" value="Rhodopsin 7-helix transmembrane proteins"/>
    <property type="match status" value="1"/>
</dbReference>
<feature type="transmembrane region" description="Helical" evidence="5">
    <location>
        <begin position="129"/>
        <end position="151"/>
    </location>
</feature>
<dbReference type="SUPFAM" id="SSF81321">
    <property type="entry name" value="Family A G protein-coupled receptor-like"/>
    <property type="match status" value="1"/>
</dbReference>
<keyword evidence="2 5" id="KW-0812">Transmembrane</keyword>
<dbReference type="PANTHER" id="PTHR23360">
    <property type="entry name" value="G-PROTEIN COUPLED RECEPTORS FAMILY 1 PROFILE DOMAIN-CONTAINING PROTEIN-RELATED"/>
    <property type="match status" value="1"/>
</dbReference>
<dbReference type="Proteomes" id="UP000494206">
    <property type="component" value="Unassembled WGS sequence"/>
</dbReference>
<dbReference type="AlphaFoldDB" id="A0A8S1FEE7"/>
<proteinExistence type="predicted"/>
<dbReference type="GO" id="GO:0016020">
    <property type="term" value="C:membrane"/>
    <property type="evidence" value="ECO:0007669"/>
    <property type="project" value="UniProtKB-SubCell"/>
</dbReference>
<keyword evidence="4 5" id="KW-0472">Membrane</keyword>
<protein>
    <recommendedName>
        <fullName evidence="6">G-protein coupled receptors family 1 profile domain-containing protein</fullName>
    </recommendedName>
</protein>
<evidence type="ECO:0000256" key="2">
    <source>
        <dbReference type="ARBA" id="ARBA00022692"/>
    </source>
</evidence>
<dbReference type="PANTHER" id="PTHR23360:SF67">
    <property type="entry name" value="G-PROTEIN COUPLED RECEPTORS FAMILY 1 PROFILE DOMAIN-CONTAINING PROTEIN"/>
    <property type="match status" value="1"/>
</dbReference>
<comment type="subcellular location">
    <subcellularLocation>
        <location evidence="1">Membrane</location>
    </subcellularLocation>
</comment>
<name>A0A8S1FEE7_9PELO</name>
<sequence length="226" mass="26469">MFISEETYKFHRIIIYSIVFVFQFIGTFGNVNLIVLTIRKKTLRSKYGLLLMILALLHQICLLYEGVCMGFGIAITFYHYEIRRNTCFYALFPYVFFHCMQTGAIWMLSVDLFLTILYPFKYRSFQIHVYFPSLFVLPVCYAIYSVIAGYTNINDDSIPVILAVAAYSQNGYICYMRSSEYRNLFRQQMHSLFPNITKNFNWHESLSKGAITVAAIKSTTTHDLRR</sequence>
<dbReference type="InterPro" id="IPR017452">
    <property type="entry name" value="GPCR_Rhodpsn_7TM"/>
</dbReference>